<sequence>MKIISPYYEILDHLDQQSLAVRIEYCGRICYKSEDRISQESALPFVAKMAEHGHNSVLEMGVVTLEVCADENAAAELFLCQPKYLHISREGNRLLITGSIRAFREMLMFHPACTIVRAVCACLNERHPYFFSTILPEGGLAAVPSITVRKVPLEDIDQLPADKLVKHRHIAVKFIVNRAVTHELVRHRAASFLQESQRYCRYSDDKFGSEVTFIKPMFWEEGSEEYTVWQETMEETERRYLRLLETSTAQAARTVLPNSCKTEIIVYANLEQWRHIFKLRCSKAAEPSMREVMIPLSEEFNGMFPILLR</sequence>
<accession>A0A521FZT7</accession>
<comment type="caution">
    <text evidence="1">The sequence shown here is derived from an EMBL/GenBank/DDBJ whole genome shotgun (WGS) entry which is preliminary data.</text>
</comment>
<evidence type="ECO:0000313" key="1">
    <source>
        <dbReference type="EMBL" id="TAA74260.1"/>
    </source>
</evidence>
<proteinExistence type="predicted"/>
<dbReference type="InterPro" id="IPR003669">
    <property type="entry name" value="Thymidylate_synthase_ThyX"/>
</dbReference>
<dbReference type="GO" id="GO:0050660">
    <property type="term" value="F:flavin adenine dinucleotide binding"/>
    <property type="evidence" value="ECO:0007669"/>
    <property type="project" value="InterPro"/>
</dbReference>
<protein>
    <submittedName>
        <fullName evidence="1">Thymidylate synthase (FAD)</fullName>
        <ecNumber evidence="1">2.1.1.148</ecNumber>
    </submittedName>
</protein>
<dbReference type="GO" id="GO:0006231">
    <property type="term" value="P:dTMP biosynthetic process"/>
    <property type="evidence" value="ECO:0007669"/>
    <property type="project" value="InterPro"/>
</dbReference>
<dbReference type="PROSITE" id="PS51331">
    <property type="entry name" value="THYX"/>
    <property type="match status" value="1"/>
</dbReference>
<dbReference type="GO" id="GO:0032259">
    <property type="term" value="P:methylation"/>
    <property type="evidence" value="ECO:0007669"/>
    <property type="project" value="UniProtKB-KW"/>
</dbReference>
<keyword evidence="1" id="KW-0808">Transferase</keyword>
<reference evidence="1" key="1">
    <citation type="submission" date="2017-07" db="EMBL/GenBank/DDBJ databases">
        <title>The cable genome - Insights into the physiology and evolution of filamentous bacteria capable of sulfide oxidation via long distance electron transfer.</title>
        <authorList>
            <person name="Thorup C."/>
            <person name="Bjerg J.T."/>
            <person name="Schreiber L."/>
            <person name="Nielsen L.P."/>
            <person name="Kjeldsen K.U."/>
            <person name="Boesen T."/>
            <person name="Boggild A."/>
            <person name="Meysman F."/>
            <person name="Geelhoed J."/>
            <person name="Schramm A."/>
        </authorList>
    </citation>
    <scope>NUCLEOTIDE SEQUENCE [LARGE SCALE GENOMIC DNA]</scope>
    <source>
        <strain evidence="1">GS</strain>
    </source>
</reference>
<dbReference type="CDD" id="cd20175">
    <property type="entry name" value="ThyX"/>
    <property type="match status" value="1"/>
</dbReference>
<name>A0A521FZT7_9BACT</name>
<dbReference type="PANTHER" id="PTHR34934:SF1">
    <property type="entry name" value="FLAVIN-DEPENDENT THYMIDYLATE SYNTHASE"/>
    <property type="match status" value="1"/>
</dbReference>
<keyword evidence="2" id="KW-1185">Reference proteome</keyword>
<dbReference type="Gene3D" id="3.30.1360.170">
    <property type="match status" value="2"/>
</dbReference>
<dbReference type="GO" id="GO:0070402">
    <property type="term" value="F:NADPH binding"/>
    <property type="evidence" value="ECO:0007669"/>
    <property type="project" value="TreeGrafter"/>
</dbReference>
<dbReference type="GO" id="GO:0050797">
    <property type="term" value="F:thymidylate synthase (FAD) activity"/>
    <property type="evidence" value="ECO:0007669"/>
    <property type="project" value="UniProtKB-EC"/>
</dbReference>
<keyword evidence="1" id="KW-0489">Methyltransferase</keyword>
<evidence type="ECO:0000313" key="2">
    <source>
        <dbReference type="Proteomes" id="UP000316238"/>
    </source>
</evidence>
<dbReference type="InterPro" id="IPR036098">
    <property type="entry name" value="Thymidylate_synthase_ThyX_sf"/>
</dbReference>
<dbReference type="EMBL" id="NQJD01000033">
    <property type="protein sequence ID" value="TAA74260.1"/>
    <property type="molecule type" value="Genomic_DNA"/>
</dbReference>
<dbReference type="GO" id="GO:0004799">
    <property type="term" value="F:thymidylate synthase activity"/>
    <property type="evidence" value="ECO:0007669"/>
    <property type="project" value="TreeGrafter"/>
</dbReference>
<dbReference type="EC" id="2.1.1.148" evidence="1"/>
<dbReference type="SUPFAM" id="SSF69796">
    <property type="entry name" value="Thymidylate synthase-complementing protein Thy1"/>
    <property type="match status" value="2"/>
</dbReference>
<gene>
    <name evidence="1" type="ORF">CDV28_13311</name>
</gene>
<dbReference type="Pfam" id="PF02511">
    <property type="entry name" value="Thy1"/>
    <property type="match status" value="1"/>
</dbReference>
<organism evidence="1 2">
    <name type="scientific">Candidatus Electronema aureum</name>
    <dbReference type="NCBI Taxonomy" id="2005002"/>
    <lineage>
        <taxon>Bacteria</taxon>
        <taxon>Pseudomonadati</taxon>
        <taxon>Thermodesulfobacteriota</taxon>
        <taxon>Desulfobulbia</taxon>
        <taxon>Desulfobulbales</taxon>
        <taxon>Desulfobulbaceae</taxon>
        <taxon>Candidatus Electronema</taxon>
    </lineage>
</organism>
<dbReference type="PANTHER" id="PTHR34934">
    <property type="entry name" value="FLAVIN-DEPENDENT THYMIDYLATE SYNTHASE"/>
    <property type="match status" value="1"/>
</dbReference>
<dbReference type="AlphaFoldDB" id="A0A521FZT7"/>
<dbReference type="Proteomes" id="UP000316238">
    <property type="component" value="Unassembled WGS sequence"/>
</dbReference>